<name>A0AAX4HR91_9BACT</name>
<evidence type="ECO:0000256" key="3">
    <source>
        <dbReference type="ARBA" id="ARBA00022576"/>
    </source>
</evidence>
<evidence type="ECO:0000259" key="6">
    <source>
        <dbReference type="Pfam" id="PF00155"/>
    </source>
</evidence>
<evidence type="ECO:0000256" key="1">
    <source>
        <dbReference type="ARBA" id="ARBA00001933"/>
    </source>
</evidence>
<dbReference type="EMBL" id="CP139487">
    <property type="protein sequence ID" value="WPU65771.1"/>
    <property type="molecule type" value="Genomic_DNA"/>
</dbReference>
<dbReference type="NCBIfam" id="NF006569">
    <property type="entry name" value="PRK09082.1"/>
    <property type="match status" value="1"/>
</dbReference>
<dbReference type="Gene3D" id="3.40.640.10">
    <property type="entry name" value="Type I PLP-dependent aspartate aminotransferase-like (Major domain)"/>
    <property type="match status" value="1"/>
</dbReference>
<dbReference type="FunFam" id="3.40.640.10:FF:000024">
    <property type="entry name" value="Kynurenine--oxoglutarate transaminase 3"/>
    <property type="match status" value="1"/>
</dbReference>
<dbReference type="CDD" id="cd00609">
    <property type="entry name" value="AAT_like"/>
    <property type="match status" value="1"/>
</dbReference>
<dbReference type="InterPro" id="IPR015422">
    <property type="entry name" value="PyrdxlP-dep_Trfase_small"/>
</dbReference>
<dbReference type="PANTHER" id="PTHR43807:SF20">
    <property type="entry name" value="FI04487P"/>
    <property type="match status" value="1"/>
</dbReference>
<dbReference type="InterPro" id="IPR015424">
    <property type="entry name" value="PyrdxlP-dep_Trfase"/>
</dbReference>
<evidence type="ECO:0000256" key="2">
    <source>
        <dbReference type="ARBA" id="ARBA00007441"/>
    </source>
</evidence>
<proteinExistence type="inferred from homology"/>
<keyword evidence="5" id="KW-0663">Pyridoxal phosphate</keyword>
<evidence type="ECO:0000256" key="5">
    <source>
        <dbReference type="ARBA" id="ARBA00022898"/>
    </source>
</evidence>
<dbReference type="InterPro" id="IPR004839">
    <property type="entry name" value="Aminotransferase_I/II_large"/>
</dbReference>
<dbReference type="Gene3D" id="3.90.1150.10">
    <property type="entry name" value="Aspartate Aminotransferase, domain 1"/>
    <property type="match status" value="1"/>
</dbReference>
<dbReference type="GO" id="GO:0016212">
    <property type="term" value="F:kynurenine-oxoglutarate transaminase activity"/>
    <property type="evidence" value="ECO:0007669"/>
    <property type="project" value="TreeGrafter"/>
</dbReference>
<dbReference type="RefSeq" id="WP_321396894.1">
    <property type="nucleotide sequence ID" value="NZ_CP139487.1"/>
</dbReference>
<evidence type="ECO:0000313" key="7">
    <source>
        <dbReference type="EMBL" id="WPU65771.1"/>
    </source>
</evidence>
<sequence>MKDTALRIADFKDSIFGVISRLARENNAVNLGQGFPDFDGPEWLKEVAFRKMQEGHNQYAPFQGIVGLRQEVSNYYKKFYSLNYNPESEITITVGATEAIYVVITALINPGDEVIVLEPFYDSYVASIKMAGGIPVPVTMHAPDFTIDRQELEKAITPKTKLLILNNPHNPTGKVWAKEELLDVASIAQKHDLYLMSDEVYEFLLFDGAKHIPTATLDGMLERTITVSSAGKTFGLTGWKIGWICANEKVTRACRLVHQYVTFAVSTPMQEAVAEGLTKLSDYLPGFVSLYKGKRDLFYTEMKNLGFEFAIPKGTYFMMVPISKKTDLKDVDYAMKLIQERKVATVPPSAFYLKSTEGEKYLRFCFAKKDETLRAAAKNLQGL</sequence>
<dbReference type="SUPFAM" id="SSF53383">
    <property type="entry name" value="PLP-dependent transferases"/>
    <property type="match status" value="1"/>
</dbReference>
<keyword evidence="4" id="KW-0808">Transferase</keyword>
<comment type="similarity">
    <text evidence="2">Belongs to the class-I pyridoxal-phosphate-dependent aminotransferase family.</text>
</comment>
<evidence type="ECO:0000256" key="4">
    <source>
        <dbReference type="ARBA" id="ARBA00022679"/>
    </source>
</evidence>
<dbReference type="Proteomes" id="UP001324634">
    <property type="component" value="Chromosome"/>
</dbReference>
<dbReference type="GO" id="GO:0005737">
    <property type="term" value="C:cytoplasm"/>
    <property type="evidence" value="ECO:0007669"/>
    <property type="project" value="TreeGrafter"/>
</dbReference>
<reference evidence="7 8" key="1">
    <citation type="submission" date="2023-11" db="EMBL/GenBank/DDBJ databases">
        <title>Peredibacter starrii A3.12.</title>
        <authorList>
            <person name="Mitchell R.J."/>
        </authorList>
    </citation>
    <scope>NUCLEOTIDE SEQUENCE [LARGE SCALE GENOMIC DNA]</scope>
    <source>
        <strain evidence="7 8">A3.12</strain>
    </source>
</reference>
<keyword evidence="3 7" id="KW-0032">Aminotransferase</keyword>
<gene>
    <name evidence="7" type="ORF">SOO65_03330</name>
</gene>
<comment type="cofactor">
    <cofactor evidence="1">
        <name>pyridoxal 5'-phosphate</name>
        <dbReference type="ChEBI" id="CHEBI:597326"/>
    </cofactor>
</comment>
<protein>
    <submittedName>
        <fullName evidence="7">Methionine aminotransferase</fullName>
    </submittedName>
</protein>
<dbReference type="GO" id="GO:0030170">
    <property type="term" value="F:pyridoxal phosphate binding"/>
    <property type="evidence" value="ECO:0007669"/>
    <property type="project" value="InterPro"/>
</dbReference>
<dbReference type="KEGG" id="psti:SOO65_03330"/>
<dbReference type="PANTHER" id="PTHR43807">
    <property type="entry name" value="FI04487P"/>
    <property type="match status" value="1"/>
</dbReference>
<feature type="domain" description="Aminotransferase class I/classII large" evidence="6">
    <location>
        <begin position="28"/>
        <end position="379"/>
    </location>
</feature>
<evidence type="ECO:0000313" key="8">
    <source>
        <dbReference type="Proteomes" id="UP001324634"/>
    </source>
</evidence>
<dbReference type="AlphaFoldDB" id="A0AAX4HR91"/>
<organism evidence="7 8">
    <name type="scientific">Peredibacter starrii</name>
    <dbReference type="NCBI Taxonomy" id="28202"/>
    <lineage>
        <taxon>Bacteria</taxon>
        <taxon>Pseudomonadati</taxon>
        <taxon>Bdellovibrionota</taxon>
        <taxon>Bacteriovoracia</taxon>
        <taxon>Bacteriovoracales</taxon>
        <taxon>Bacteriovoracaceae</taxon>
        <taxon>Peredibacter</taxon>
    </lineage>
</organism>
<dbReference type="InterPro" id="IPR015421">
    <property type="entry name" value="PyrdxlP-dep_Trfase_major"/>
</dbReference>
<dbReference type="Pfam" id="PF00155">
    <property type="entry name" value="Aminotran_1_2"/>
    <property type="match status" value="1"/>
</dbReference>
<dbReference type="InterPro" id="IPR051326">
    <property type="entry name" value="Kynurenine-oxoglutarate_AT"/>
</dbReference>
<accession>A0AAX4HR91</accession>
<keyword evidence="8" id="KW-1185">Reference proteome</keyword>